<dbReference type="RefSeq" id="WP_139677325.1">
    <property type="nucleotide sequence ID" value="NZ_VDMN01000003.1"/>
</dbReference>
<evidence type="ECO:0000256" key="5">
    <source>
        <dbReference type="ARBA" id="ARBA00023015"/>
    </source>
</evidence>
<evidence type="ECO:0000256" key="8">
    <source>
        <dbReference type="ARBA" id="ARBA00023163"/>
    </source>
</evidence>
<dbReference type="InterPro" id="IPR036388">
    <property type="entry name" value="WH-like_DNA-bd_sf"/>
</dbReference>
<reference evidence="14 15" key="1">
    <citation type="submission" date="2019-06" db="EMBL/GenBank/DDBJ databases">
        <title>The draft genome of Rhizobium smilacinae PTYR-5.</title>
        <authorList>
            <person name="Liu L."/>
            <person name="Li L."/>
            <person name="Zhang X."/>
        </authorList>
    </citation>
    <scope>NUCLEOTIDE SEQUENCE [LARGE SCALE GENOMIC DNA]</scope>
    <source>
        <strain evidence="14 15">PTYR-5</strain>
    </source>
</reference>
<evidence type="ECO:0000256" key="6">
    <source>
        <dbReference type="ARBA" id="ARBA00023125"/>
    </source>
</evidence>
<dbReference type="GO" id="GO:0006355">
    <property type="term" value="P:regulation of DNA-templated transcription"/>
    <property type="evidence" value="ECO:0007669"/>
    <property type="project" value="InterPro"/>
</dbReference>
<keyword evidence="3 10" id="KW-0597">Phosphoprotein</keyword>
<evidence type="ECO:0000313" key="14">
    <source>
        <dbReference type="EMBL" id="TNM62832.1"/>
    </source>
</evidence>
<evidence type="ECO:0000313" key="15">
    <source>
        <dbReference type="Proteomes" id="UP000311605"/>
    </source>
</evidence>
<dbReference type="Pfam" id="PF00072">
    <property type="entry name" value="Response_reg"/>
    <property type="match status" value="1"/>
</dbReference>
<dbReference type="SMART" id="SM00862">
    <property type="entry name" value="Trans_reg_C"/>
    <property type="match status" value="1"/>
</dbReference>
<keyword evidence="2" id="KW-0963">Cytoplasm</keyword>
<evidence type="ECO:0000256" key="2">
    <source>
        <dbReference type="ARBA" id="ARBA00022490"/>
    </source>
</evidence>
<dbReference type="Pfam" id="PF00486">
    <property type="entry name" value="Trans_reg_C"/>
    <property type="match status" value="1"/>
</dbReference>
<gene>
    <name evidence="14" type="ORF">FHP24_16565</name>
</gene>
<evidence type="ECO:0000259" key="13">
    <source>
        <dbReference type="PROSITE" id="PS51755"/>
    </source>
</evidence>
<feature type="modified residue" description="4-aspartylphosphate" evidence="10">
    <location>
        <position position="55"/>
    </location>
</feature>
<protein>
    <recommendedName>
        <fullName evidence="9">Regulatory protein VirG</fullName>
    </recommendedName>
</protein>
<keyword evidence="6 11" id="KW-0238">DNA-binding</keyword>
<dbReference type="Gene3D" id="1.10.10.10">
    <property type="entry name" value="Winged helix-like DNA-binding domain superfamily/Winged helix DNA-binding domain"/>
    <property type="match status" value="1"/>
</dbReference>
<dbReference type="InterPro" id="IPR001789">
    <property type="entry name" value="Sig_transdc_resp-reg_receiver"/>
</dbReference>
<feature type="domain" description="Response regulatory" evidence="12">
    <location>
        <begin position="6"/>
        <end position="119"/>
    </location>
</feature>
<proteinExistence type="predicted"/>
<name>A0A5C4XHI5_9HYPH</name>
<dbReference type="GO" id="GO:0000156">
    <property type="term" value="F:phosphorelay response regulator activity"/>
    <property type="evidence" value="ECO:0007669"/>
    <property type="project" value="TreeGrafter"/>
</dbReference>
<keyword evidence="7" id="KW-0010">Activator</keyword>
<evidence type="ECO:0000256" key="11">
    <source>
        <dbReference type="PROSITE-ProRule" id="PRU01091"/>
    </source>
</evidence>
<evidence type="ECO:0000256" key="7">
    <source>
        <dbReference type="ARBA" id="ARBA00023159"/>
    </source>
</evidence>
<dbReference type="AlphaFoldDB" id="A0A5C4XHI5"/>
<dbReference type="InterPro" id="IPR001867">
    <property type="entry name" value="OmpR/PhoB-type_DNA-bd"/>
</dbReference>
<keyword evidence="15" id="KW-1185">Reference proteome</keyword>
<dbReference type="CDD" id="cd00383">
    <property type="entry name" value="trans_reg_C"/>
    <property type="match status" value="1"/>
</dbReference>
<evidence type="ECO:0000256" key="3">
    <source>
        <dbReference type="ARBA" id="ARBA00022553"/>
    </source>
</evidence>
<dbReference type="PROSITE" id="PS51755">
    <property type="entry name" value="OMPR_PHOB"/>
    <property type="match status" value="1"/>
</dbReference>
<dbReference type="GO" id="GO:0005829">
    <property type="term" value="C:cytosol"/>
    <property type="evidence" value="ECO:0007669"/>
    <property type="project" value="TreeGrafter"/>
</dbReference>
<dbReference type="InterPro" id="IPR011006">
    <property type="entry name" value="CheY-like_superfamily"/>
</dbReference>
<dbReference type="InterPro" id="IPR016032">
    <property type="entry name" value="Sig_transdc_resp-reg_C-effctor"/>
</dbReference>
<keyword evidence="4" id="KW-0902">Two-component regulatory system</keyword>
<dbReference type="OrthoDB" id="9802426at2"/>
<dbReference type="PANTHER" id="PTHR48111">
    <property type="entry name" value="REGULATOR OF RPOS"/>
    <property type="match status" value="1"/>
</dbReference>
<feature type="DNA-binding region" description="OmpR/PhoB-type" evidence="11">
    <location>
        <begin position="135"/>
        <end position="235"/>
    </location>
</feature>
<keyword evidence="5" id="KW-0805">Transcription regulation</keyword>
<evidence type="ECO:0000256" key="4">
    <source>
        <dbReference type="ARBA" id="ARBA00023012"/>
    </source>
</evidence>
<dbReference type="PANTHER" id="PTHR48111:SF4">
    <property type="entry name" value="DNA-BINDING DUAL TRANSCRIPTIONAL REGULATOR OMPR"/>
    <property type="match status" value="1"/>
</dbReference>
<dbReference type="EMBL" id="VDMN01000003">
    <property type="protein sequence ID" value="TNM62832.1"/>
    <property type="molecule type" value="Genomic_DNA"/>
</dbReference>
<dbReference type="Gene3D" id="6.10.250.690">
    <property type="match status" value="1"/>
</dbReference>
<feature type="domain" description="OmpR/PhoB-type" evidence="13">
    <location>
        <begin position="135"/>
        <end position="235"/>
    </location>
</feature>
<dbReference type="Proteomes" id="UP000311605">
    <property type="component" value="Unassembled WGS sequence"/>
</dbReference>
<dbReference type="SUPFAM" id="SSF46894">
    <property type="entry name" value="C-terminal effector domain of the bipartite response regulators"/>
    <property type="match status" value="1"/>
</dbReference>
<keyword evidence="8" id="KW-0804">Transcription</keyword>
<dbReference type="SUPFAM" id="SSF52172">
    <property type="entry name" value="CheY-like"/>
    <property type="match status" value="1"/>
</dbReference>
<evidence type="ECO:0000256" key="10">
    <source>
        <dbReference type="PROSITE-ProRule" id="PRU00169"/>
    </source>
</evidence>
<comment type="caution">
    <text evidence="14">The sequence shown here is derived from an EMBL/GenBank/DDBJ whole genome shotgun (WGS) entry which is preliminary data.</text>
</comment>
<accession>A0A5C4XHI5</accession>
<sequence length="240" mass="26698">MTSHPNILIVDDHAQTRDALKLYLEKVGMRAVAVDGGKEMDRVLMSGGFDLVILDVMLPGEDGLAICHRLRTTSKIPILMLSALNEETDRIIGLELGADDYLAKPFNPREVVARIKAILRRYEPTAPSLGGEHGGQVLRFGNWSLQIDRRCLVDEDGVETPLTVADFQLLMAFLERPRVILSRERLLELTSARSAGPFDRAIDNQVSRLRRKIEQSKDRPELIITVRGGGYCLVADVAKA</sequence>
<comment type="subcellular location">
    <subcellularLocation>
        <location evidence="1">Cytoplasm</location>
    </subcellularLocation>
</comment>
<organism evidence="14 15">
    <name type="scientific">Aliirhizobium smilacinae</name>
    <dbReference type="NCBI Taxonomy" id="1395944"/>
    <lineage>
        <taxon>Bacteria</taxon>
        <taxon>Pseudomonadati</taxon>
        <taxon>Pseudomonadota</taxon>
        <taxon>Alphaproteobacteria</taxon>
        <taxon>Hyphomicrobiales</taxon>
        <taxon>Rhizobiaceae</taxon>
        <taxon>Aliirhizobium</taxon>
    </lineage>
</organism>
<dbReference type="Gene3D" id="3.40.50.2300">
    <property type="match status" value="1"/>
</dbReference>
<dbReference type="InterPro" id="IPR039420">
    <property type="entry name" value="WalR-like"/>
</dbReference>
<dbReference type="FunFam" id="1.10.10.10:FF:000099">
    <property type="entry name" value="Two-component system response regulator TorR"/>
    <property type="match status" value="1"/>
</dbReference>
<evidence type="ECO:0000256" key="9">
    <source>
        <dbReference type="ARBA" id="ARBA00067337"/>
    </source>
</evidence>
<evidence type="ECO:0000259" key="12">
    <source>
        <dbReference type="PROSITE" id="PS50110"/>
    </source>
</evidence>
<evidence type="ECO:0000256" key="1">
    <source>
        <dbReference type="ARBA" id="ARBA00004496"/>
    </source>
</evidence>
<dbReference type="SMART" id="SM00448">
    <property type="entry name" value="REC"/>
    <property type="match status" value="1"/>
</dbReference>
<dbReference type="PROSITE" id="PS50110">
    <property type="entry name" value="RESPONSE_REGULATORY"/>
    <property type="match status" value="1"/>
</dbReference>
<dbReference type="GO" id="GO:0000976">
    <property type="term" value="F:transcription cis-regulatory region binding"/>
    <property type="evidence" value="ECO:0007669"/>
    <property type="project" value="TreeGrafter"/>
</dbReference>
<dbReference type="GO" id="GO:0032993">
    <property type="term" value="C:protein-DNA complex"/>
    <property type="evidence" value="ECO:0007669"/>
    <property type="project" value="TreeGrafter"/>
</dbReference>